<feature type="non-terminal residue" evidence="2">
    <location>
        <position position="94"/>
    </location>
</feature>
<gene>
    <name evidence="2" type="ORF">METZ01_LOCUS414986</name>
</gene>
<accession>A0A382WTJ7</accession>
<organism evidence="2">
    <name type="scientific">marine metagenome</name>
    <dbReference type="NCBI Taxonomy" id="408172"/>
    <lineage>
        <taxon>unclassified sequences</taxon>
        <taxon>metagenomes</taxon>
        <taxon>ecological metagenomes</taxon>
    </lineage>
</organism>
<dbReference type="InterPro" id="IPR029061">
    <property type="entry name" value="THDP-binding"/>
</dbReference>
<sequence>MPDTTNNTSRPTIEENWQQLGGDEIGEPLLAAAKLMGIERVWYVSGSELAWFQEVTVKNKALGRPAPELMSMVHESVALAAAMGDTMITNKPSI</sequence>
<protein>
    <submittedName>
        <fullName evidence="2">Uncharacterized protein</fullName>
    </submittedName>
</protein>
<reference evidence="2" key="1">
    <citation type="submission" date="2018-05" db="EMBL/GenBank/DDBJ databases">
        <authorList>
            <person name="Lanie J.A."/>
            <person name="Ng W.-L."/>
            <person name="Kazmierczak K.M."/>
            <person name="Andrzejewski T.M."/>
            <person name="Davidsen T.M."/>
            <person name="Wayne K.J."/>
            <person name="Tettelin H."/>
            <person name="Glass J.I."/>
            <person name="Rusch D."/>
            <person name="Podicherti R."/>
            <person name="Tsui H.-C.T."/>
            <person name="Winkler M.E."/>
        </authorList>
    </citation>
    <scope>NUCLEOTIDE SEQUENCE</scope>
</reference>
<dbReference type="SUPFAM" id="SSF52518">
    <property type="entry name" value="Thiamin diphosphate-binding fold (THDP-binding)"/>
    <property type="match status" value="1"/>
</dbReference>
<dbReference type="AlphaFoldDB" id="A0A382WTJ7"/>
<proteinExistence type="predicted"/>
<dbReference type="EMBL" id="UINC01162395">
    <property type="protein sequence ID" value="SVD62132.1"/>
    <property type="molecule type" value="Genomic_DNA"/>
</dbReference>
<feature type="region of interest" description="Disordered" evidence="1">
    <location>
        <begin position="1"/>
        <end position="20"/>
    </location>
</feature>
<feature type="non-terminal residue" evidence="2">
    <location>
        <position position="1"/>
    </location>
</feature>
<evidence type="ECO:0000313" key="2">
    <source>
        <dbReference type="EMBL" id="SVD62132.1"/>
    </source>
</evidence>
<evidence type="ECO:0000256" key="1">
    <source>
        <dbReference type="SAM" id="MobiDB-lite"/>
    </source>
</evidence>
<name>A0A382WTJ7_9ZZZZ</name>
<feature type="compositionally biased region" description="Polar residues" evidence="1">
    <location>
        <begin position="1"/>
        <end position="19"/>
    </location>
</feature>